<dbReference type="AlphaFoldDB" id="A0A1G6GGF8"/>
<evidence type="ECO:0000256" key="2">
    <source>
        <dbReference type="SAM" id="Phobius"/>
    </source>
</evidence>
<dbReference type="GO" id="GO:0015159">
    <property type="term" value="F:polysaccharide transmembrane transporter activity"/>
    <property type="evidence" value="ECO:0007669"/>
    <property type="project" value="InterPro"/>
</dbReference>
<dbReference type="Pfam" id="PF10531">
    <property type="entry name" value="SLBB"/>
    <property type="match status" value="1"/>
</dbReference>
<feature type="chain" id="PRO_5011683340" evidence="3">
    <location>
        <begin position="17"/>
        <end position="255"/>
    </location>
</feature>
<feature type="domain" description="Polysaccharide export protein N-terminal" evidence="4">
    <location>
        <begin position="41"/>
        <end position="137"/>
    </location>
</feature>
<feature type="transmembrane region" description="Helical" evidence="2">
    <location>
        <begin position="233"/>
        <end position="254"/>
    </location>
</feature>
<dbReference type="InterPro" id="IPR003715">
    <property type="entry name" value="Poly_export_N"/>
</dbReference>
<evidence type="ECO:0000259" key="4">
    <source>
        <dbReference type="Pfam" id="PF02563"/>
    </source>
</evidence>
<dbReference type="STRING" id="1640674.SAMN05216323_100125"/>
<dbReference type="PANTHER" id="PTHR33619:SF3">
    <property type="entry name" value="POLYSACCHARIDE EXPORT PROTEIN GFCE-RELATED"/>
    <property type="match status" value="1"/>
</dbReference>
<protein>
    <submittedName>
        <fullName evidence="6">Polysaccharide export outer membrane protein</fullName>
    </submittedName>
</protein>
<feature type="domain" description="Soluble ligand binding" evidence="5">
    <location>
        <begin position="142"/>
        <end position="193"/>
    </location>
</feature>
<evidence type="ECO:0000256" key="1">
    <source>
        <dbReference type="ARBA" id="ARBA00022729"/>
    </source>
</evidence>
<proteinExistence type="predicted"/>
<dbReference type="Pfam" id="PF02563">
    <property type="entry name" value="Poly_export"/>
    <property type="match status" value="1"/>
</dbReference>
<keyword evidence="2" id="KW-0812">Transmembrane</keyword>
<evidence type="ECO:0000313" key="6">
    <source>
        <dbReference type="EMBL" id="SDB81091.1"/>
    </source>
</evidence>
<dbReference type="Gene3D" id="3.10.560.10">
    <property type="entry name" value="Outer membrane lipoprotein wza domain like"/>
    <property type="match status" value="1"/>
</dbReference>
<reference evidence="6 7" key="1">
    <citation type="submission" date="2016-09" db="EMBL/GenBank/DDBJ databases">
        <authorList>
            <person name="Capua I."/>
            <person name="De Benedictis P."/>
            <person name="Joannis T."/>
            <person name="Lombin L.H."/>
            <person name="Cattoli G."/>
        </authorList>
    </citation>
    <scope>NUCLEOTIDE SEQUENCE [LARGE SCALE GENOMIC DNA]</scope>
    <source>
        <strain evidence="6 7">A7P-90m</strain>
    </source>
</reference>
<accession>A0A1G6GGF8</accession>
<dbReference type="PROSITE" id="PS51257">
    <property type="entry name" value="PROKAR_LIPOPROTEIN"/>
    <property type="match status" value="1"/>
</dbReference>
<name>A0A1G6GGF8_9BACT</name>
<dbReference type="Proteomes" id="UP000199452">
    <property type="component" value="Unassembled WGS sequence"/>
</dbReference>
<sequence length="255" mass="28158">MKRLHYILLAMTFALALSSCNKRNQLLYMHNAGVETIPSAKQPDLYKIQPNDVLYVQLLTQDPQISAIFNNKGGGSANLYSNDAGYYLYGYTVTDSGAVRLPVLGYVKVAGSTVPEATEIIQKRADEFLKDGMTVVRLLSYKVTILGEVRKPGVYLNFKDKLTIFEALALAGDFTDYGKRDNVLVVRPCESGNKSFRLNLSDKSIMASEGYYLLPNDVIVVEPRKGKMFQLNAGTYGLALSTISTVVLLVSFLAK</sequence>
<keyword evidence="2" id="KW-0472">Membrane</keyword>
<keyword evidence="7" id="KW-1185">Reference proteome</keyword>
<keyword evidence="2" id="KW-1133">Transmembrane helix</keyword>
<dbReference type="PANTHER" id="PTHR33619">
    <property type="entry name" value="POLYSACCHARIDE EXPORT PROTEIN GFCE-RELATED"/>
    <property type="match status" value="1"/>
</dbReference>
<dbReference type="InterPro" id="IPR049712">
    <property type="entry name" value="Poly_export"/>
</dbReference>
<evidence type="ECO:0000313" key="7">
    <source>
        <dbReference type="Proteomes" id="UP000199452"/>
    </source>
</evidence>
<feature type="signal peptide" evidence="3">
    <location>
        <begin position="1"/>
        <end position="16"/>
    </location>
</feature>
<dbReference type="InterPro" id="IPR019554">
    <property type="entry name" value="Soluble_ligand-bd"/>
</dbReference>
<evidence type="ECO:0000259" key="5">
    <source>
        <dbReference type="Pfam" id="PF10531"/>
    </source>
</evidence>
<evidence type="ECO:0000256" key="3">
    <source>
        <dbReference type="SAM" id="SignalP"/>
    </source>
</evidence>
<gene>
    <name evidence="6" type="ORF">SAMN05216323_100125</name>
</gene>
<dbReference type="EMBL" id="FMYP01000001">
    <property type="protein sequence ID" value="SDB81091.1"/>
    <property type="molecule type" value="Genomic_DNA"/>
</dbReference>
<organism evidence="6 7">
    <name type="scientific">Williamwhitmania taraxaci</name>
    <dbReference type="NCBI Taxonomy" id="1640674"/>
    <lineage>
        <taxon>Bacteria</taxon>
        <taxon>Pseudomonadati</taxon>
        <taxon>Bacteroidota</taxon>
        <taxon>Bacteroidia</taxon>
        <taxon>Bacteroidales</taxon>
        <taxon>Williamwhitmaniaceae</taxon>
        <taxon>Williamwhitmania</taxon>
    </lineage>
</organism>
<keyword evidence="1 3" id="KW-0732">Signal</keyword>